<comment type="similarity">
    <text evidence="8">Belongs to the NqrDE/RnfAE family.</text>
</comment>
<comment type="subunit">
    <text evidence="8">The complex is composed of six subunits: RnfA, RnfB, RnfC, RnfD, RnfE and RnfG.</text>
</comment>
<dbReference type="Pfam" id="PF02508">
    <property type="entry name" value="Rnf-Nqr"/>
    <property type="match status" value="1"/>
</dbReference>
<keyword evidence="3 8" id="KW-0812">Transmembrane</keyword>
<sequence length="243" mass="25894">MASMMQEFTKGLWKELPPFRLVLGLCPVLAVTNTAENGLGMGAAVIFVLTLSNVIISLVRNLIPKKVRIACFIAIAASLVVTVEMLMQAFTYGLYQQLGIFVPLIVVNCIILGRAEAFAAKNPPHLALADGLGMGIGFTISLTFLGSIREALGAGTLFGKELFGPGFQPFTFMVEAPGAFVCLGLILAGMNFLNAWQARRKGLDVDPHFDAGCSGCTACKGLEKIVQQKKLERLTTAPGAAQE</sequence>
<dbReference type="HAMAP" id="MF_00478">
    <property type="entry name" value="RsxE_RnfE"/>
    <property type="match status" value="1"/>
</dbReference>
<evidence type="ECO:0000313" key="10">
    <source>
        <dbReference type="Proteomes" id="UP000063964"/>
    </source>
</evidence>
<keyword evidence="6 8" id="KW-1133">Transmembrane helix</keyword>
<keyword evidence="2 8" id="KW-0813">Transport</keyword>
<evidence type="ECO:0000256" key="3">
    <source>
        <dbReference type="ARBA" id="ARBA00022692"/>
    </source>
</evidence>
<evidence type="ECO:0000256" key="5">
    <source>
        <dbReference type="ARBA" id="ARBA00022982"/>
    </source>
</evidence>
<feature type="transmembrane region" description="Helical" evidence="8">
    <location>
        <begin position="70"/>
        <end position="92"/>
    </location>
</feature>
<keyword evidence="10" id="KW-1185">Reference proteome</keyword>
<dbReference type="PIRSF" id="PIRSF006102">
    <property type="entry name" value="NQR_DE"/>
    <property type="match status" value="1"/>
</dbReference>
<comment type="function">
    <text evidence="8">Part of a membrane-bound complex that couples electron transfer with translocation of ions across the membrane.</text>
</comment>
<proteinExistence type="inferred from homology"/>
<dbReference type="PANTHER" id="PTHR30586:SF0">
    <property type="entry name" value="ION-TRANSLOCATING OXIDOREDUCTASE COMPLEX SUBUNIT E"/>
    <property type="match status" value="1"/>
</dbReference>
<evidence type="ECO:0000256" key="6">
    <source>
        <dbReference type="ARBA" id="ARBA00022989"/>
    </source>
</evidence>
<keyword evidence="4 8" id="KW-1278">Translocase</keyword>
<feature type="transmembrane region" description="Helical" evidence="8">
    <location>
        <begin position="44"/>
        <end position="63"/>
    </location>
</feature>
<evidence type="ECO:0000256" key="7">
    <source>
        <dbReference type="ARBA" id="ARBA00023136"/>
    </source>
</evidence>
<keyword evidence="7 8" id="KW-0472">Membrane</keyword>
<dbReference type="InterPro" id="IPR003667">
    <property type="entry name" value="NqrDE/RnfAE"/>
</dbReference>
<dbReference type="Proteomes" id="UP000063964">
    <property type="component" value="Chromosome"/>
</dbReference>
<evidence type="ECO:0000256" key="1">
    <source>
        <dbReference type="ARBA" id="ARBA00004127"/>
    </source>
</evidence>
<dbReference type="PANTHER" id="PTHR30586">
    <property type="entry name" value="ELECTRON TRANSPORT COMPLEX PROTEIN RNFE"/>
    <property type="match status" value="1"/>
</dbReference>
<dbReference type="GO" id="GO:0005886">
    <property type="term" value="C:plasma membrane"/>
    <property type="evidence" value="ECO:0007669"/>
    <property type="project" value="UniProtKB-SubCell"/>
</dbReference>
<dbReference type="GO" id="GO:0012505">
    <property type="term" value="C:endomembrane system"/>
    <property type="evidence" value="ECO:0007669"/>
    <property type="project" value="UniProtKB-SubCell"/>
</dbReference>
<feature type="transmembrane region" description="Helical" evidence="8">
    <location>
        <begin position="127"/>
        <end position="148"/>
    </location>
</feature>
<accession>A0A0X8JQA4</accession>
<dbReference type="NCBIfam" id="TIGR01948">
    <property type="entry name" value="rnfE"/>
    <property type="match status" value="1"/>
</dbReference>
<comment type="subcellular location">
    <subcellularLocation>
        <location evidence="8">Cell membrane</location>
        <topology evidence="8">Multi-pass membrane protein</topology>
    </subcellularLocation>
    <subcellularLocation>
        <location evidence="1">Endomembrane system</location>
        <topology evidence="1">Multi-pass membrane protein</topology>
    </subcellularLocation>
</comment>
<dbReference type="EMBL" id="CP014230">
    <property type="protein sequence ID" value="AMD92918.1"/>
    <property type="molecule type" value="Genomic_DNA"/>
</dbReference>
<dbReference type="InterPro" id="IPR010968">
    <property type="entry name" value="RnfE"/>
</dbReference>
<evidence type="ECO:0000256" key="2">
    <source>
        <dbReference type="ARBA" id="ARBA00022448"/>
    </source>
</evidence>
<gene>
    <name evidence="8" type="primary">rnfE</name>
    <name evidence="9" type="ORF">AXF15_07250</name>
</gene>
<dbReference type="KEGG" id="doa:AXF15_07250"/>
<dbReference type="OrthoDB" id="9782945at2"/>
<dbReference type="GO" id="GO:0022900">
    <property type="term" value="P:electron transport chain"/>
    <property type="evidence" value="ECO:0007669"/>
    <property type="project" value="UniProtKB-UniRule"/>
</dbReference>
<reference evidence="10" key="1">
    <citation type="submission" date="2016-02" db="EMBL/GenBank/DDBJ databases">
        <authorList>
            <person name="Holder M.E."/>
            <person name="Ajami N.J."/>
            <person name="Petrosino J.F."/>
        </authorList>
    </citation>
    <scope>NUCLEOTIDE SEQUENCE [LARGE SCALE GENOMIC DNA]</scope>
    <source>
        <strain evidence="10">DSM 12838</strain>
    </source>
</reference>
<evidence type="ECO:0000256" key="4">
    <source>
        <dbReference type="ARBA" id="ARBA00022967"/>
    </source>
</evidence>
<name>A0A0X8JQA4_9BACT</name>
<organism evidence="9 10">
    <name type="scientific">Desulfomicrobium orale DSM 12838</name>
    <dbReference type="NCBI Taxonomy" id="888061"/>
    <lineage>
        <taxon>Bacteria</taxon>
        <taxon>Pseudomonadati</taxon>
        <taxon>Thermodesulfobacteriota</taxon>
        <taxon>Desulfovibrionia</taxon>
        <taxon>Desulfovibrionales</taxon>
        <taxon>Desulfomicrobiaceae</taxon>
        <taxon>Desulfomicrobium</taxon>
    </lineage>
</organism>
<feature type="transmembrane region" description="Helical" evidence="8">
    <location>
        <begin position="168"/>
        <end position="193"/>
    </location>
</feature>
<dbReference type="STRING" id="888061.AXF15_07250"/>
<evidence type="ECO:0000313" key="9">
    <source>
        <dbReference type="EMBL" id="AMD92918.1"/>
    </source>
</evidence>
<dbReference type="RefSeq" id="WP_066605340.1">
    <property type="nucleotide sequence ID" value="NZ_CP014230.1"/>
</dbReference>
<keyword evidence="5 8" id="KW-0249">Electron transport</keyword>
<dbReference type="NCBIfam" id="NF009070">
    <property type="entry name" value="PRK12405.1"/>
    <property type="match status" value="1"/>
</dbReference>
<evidence type="ECO:0000256" key="8">
    <source>
        <dbReference type="HAMAP-Rule" id="MF_00478"/>
    </source>
</evidence>
<keyword evidence="8" id="KW-1003">Cell membrane</keyword>
<protein>
    <recommendedName>
        <fullName evidence="8">Ion-translocating oxidoreductase complex subunit E</fullName>
        <ecNumber evidence="8">7.-.-.-</ecNumber>
    </recommendedName>
    <alternativeName>
        <fullName evidence="8">Rnf electron transport complex subunit E</fullName>
    </alternativeName>
</protein>
<feature type="transmembrane region" description="Helical" evidence="8">
    <location>
        <begin position="98"/>
        <end position="115"/>
    </location>
</feature>
<dbReference type="AlphaFoldDB" id="A0A0X8JQA4"/>
<dbReference type="EC" id="7.-.-.-" evidence="8"/>